<dbReference type="GO" id="GO:0016020">
    <property type="term" value="C:membrane"/>
    <property type="evidence" value="ECO:0007669"/>
    <property type="project" value="UniProtKB-SubCell"/>
</dbReference>
<dbReference type="Reactome" id="R-DME-200425">
    <property type="pathway name" value="Carnitine shuttle"/>
</dbReference>
<dbReference type="Reactome" id="R-DME-112311">
    <property type="pathway name" value="Neurotransmitter clearance"/>
</dbReference>
<evidence type="ECO:0000313" key="9">
    <source>
        <dbReference type="Proteomes" id="UP000000803"/>
    </source>
</evidence>
<feature type="transmembrane region" description="Helical" evidence="5">
    <location>
        <begin position="409"/>
        <end position="426"/>
    </location>
</feature>
<dbReference type="Reactome" id="R-DME-917937">
    <property type="pathway name" value="Iron uptake and transport"/>
</dbReference>
<dbReference type="OrthoDB" id="6884957at2759"/>
<dbReference type="InterPro" id="IPR005828">
    <property type="entry name" value="MFS_sugar_transport-like"/>
</dbReference>
<dbReference type="FlyBase" id="FBgn0259164">
    <property type="gene designation" value="CG42269"/>
</dbReference>
<keyword evidence="9" id="KW-1185">Reference proteome</keyword>
<dbReference type="KEGG" id="dme:Dmel_CG42269"/>
<dbReference type="Reactome" id="R-DME-2161517">
    <property type="pathway name" value="Abacavir transmembrane transport"/>
</dbReference>
<reference evidence="7 9" key="6">
    <citation type="journal article" date="2005" name="PLoS Comput. Biol.">
        <title>Combined evidence annotation of transposable elements in genome sequences.</title>
        <authorList>
            <person name="Quesneville H."/>
            <person name="Bergman C.M."/>
            <person name="Andrieu O."/>
            <person name="Autard D."/>
            <person name="Nouaud D."/>
            <person name="Ashburner M."/>
            <person name="Anxolabehere D."/>
        </authorList>
    </citation>
    <scope>NUCLEOTIDE SEQUENCE [LARGE SCALE GENOMIC DNA]</scope>
    <source>
        <strain evidence="9">Berkeley</strain>
    </source>
</reference>
<dbReference type="InterPro" id="IPR020846">
    <property type="entry name" value="MFS_dom"/>
</dbReference>
<dbReference type="ExpressionAtlas" id="Q9VRT4">
    <property type="expression patterns" value="baseline and differential"/>
</dbReference>
<feature type="transmembrane region" description="Helical" evidence="5">
    <location>
        <begin position="318"/>
        <end position="339"/>
    </location>
</feature>
<dbReference type="Reactome" id="R-DME-442660">
    <property type="pathway name" value="Na+/Cl- dependent neurotransmitter transporters"/>
</dbReference>
<reference evidence="7 9" key="7">
    <citation type="journal article" date="2007" name="Science">
        <title>The Release 5.1 annotation of Drosophila melanogaster heterochromatin.</title>
        <authorList>
            <person name="Smith C.D."/>
            <person name="Shu S."/>
            <person name="Mungall C.J."/>
            <person name="Karpen G.H."/>
        </authorList>
    </citation>
    <scope>NUCLEOTIDE SEQUENCE [LARGE SCALE GENOMIC DNA]</scope>
    <source>
        <strain evidence="9">Berkeley</strain>
    </source>
</reference>
<dbReference type="CDD" id="cd17317">
    <property type="entry name" value="MFS_SLC22"/>
    <property type="match status" value="1"/>
</dbReference>
<evidence type="ECO:0000256" key="3">
    <source>
        <dbReference type="ARBA" id="ARBA00022989"/>
    </source>
</evidence>
<dbReference type="Proteomes" id="UP000000803">
    <property type="component" value="Chromosome 3L"/>
</dbReference>
<reference evidence="7 9" key="11">
    <citation type="journal article" date="2015" name="Genome Res.">
        <title>The Release 6 reference sequence of the Drosophila melanogaster genome.</title>
        <authorList>
            <person name="Hoskins R.A."/>
            <person name="Carlson J.W."/>
            <person name="Wan K.H."/>
            <person name="Park S."/>
            <person name="Mendez I."/>
            <person name="Galle S.E."/>
            <person name="Booth B.W."/>
            <person name="Pfeiffer B.D."/>
            <person name="George R.A."/>
            <person name="Svirskas R."/>
            <person name="Krzywinski M."/>
            <person name="Schein J."/>
            <person name="Accardo M.C."/>
            <person name="Damia E."/>
            <person name="Messina G."/>
            <person name="Mendez-Lago M."/>
            <person name="de Pablos B."/>
            <person name="Demakova O.V."/>
            <person name="Andreyeva E.N."/>
            <person name="Boldyreva L.V."/>
            <person name="Marra M."/>
            <person name="Carvalho A.B."/>
            <person name="Dimitri P."/>
            <person name="Villasante A."/>
            <person name="Zhimulev I.F."/>
            <person name="Rubin G.M."/>
            <person name="Karpen G.H."/>
            <person name="Celniker S.E."/>
        </authorList>
    </citation>
    <scope>NUCLEOTIDE SEQUENCE [LARGE SCALE GENOMIC DNA]</scope>
    <source>
        <strain evidence="9">Berkeley</strain>
    </source>
</reference>
<dbReference type="PhylomeDB" id="Q9VRT4"/>
<protein>
    <recommendedName>
        <fullName evidence="6">Major facilitator superfamily (MFS) profile domain-containing protein</fullName>
    </recommendedName>
</protein>
<dbReference type="SMR" id="Q9VRT4"/>
<dbReference type="STRING" id="7227.FBpp0288885"/>
<dbReference type="VEuPathDB" id="VectorBase:FBgn0259164"/>
<dbReference type="PANTHER" id="PTHR24064">
    <property type="entry name" value="SOLUTE CARRIER FAMILY 22 MEMBER"/>
    <property type="match status" value="1"/>
</dbReference>
<dbReference type="Reactome" id="R-DME-9749641">
    <property type="pathway name" value="Aspirin ADME"/>
</dbReference>
<proteinExistence type="predicted"/>
<feature type="transmembrane region" description="Helical" evidence="5">
    <location>
        <begin position="206"/>
        <end position="225"/>
    </location>
</feature>
<dbReference type="HOGENOM" id="CLU_001265_33_4_1"/>
<comment type="subcellular location">
    <subcellularLocation>
        <location evidence="1">Membrane</location>
        <topology evidence="1">Multi-pass membrane protein</topology>
    </subcellularLocation>
</comment>
<feature type="transmembrane region" description="Helical" evidence="5">
    <location>
        <begin position="553"/>
        <end position="573"/>
    </location>
</feature>
<feature type="transmembrane region" description="Helical" evidence="5">
    <location>
        <begin position="291"/>
        <end position="312"/>
    </location>
</feature>
<dbReference type="EMBL" id="AE014296">
    <property type="protein sequence ID" value="AAF50706.2"/>
    <property type="molecule type" value="Genomic_DNA"/>
</dbReference>
<dbReference type="InParanoid" id="Q9VRT4"/>
<keyword evidence="2 5" id="KW-0812">Transmembrane</keyword>
<evidence type="ECO:0000313" key="7">
    <source>
        <dbReference type="EMBL" id="AAF50706.2"/>
    </source>
</evidence>
<organism evidence="7 9">
    <name type="scientific">Drosophila melanogaster</name>
    <name type="common">Fruit fly</name>
    <dbReference type="NCBI Taxonomy" id="7227"/>
    <lineage>
        <taxon>Eukaryota</taxon>
        <taxon>Metazoa</taxon>
        <taxon>Ecdysozoa</taxon>
        <taxon>Arthropoda</taxon>
        <taxon>Hexapoda</taxon>
        <taxon>Insecta</taxon>
        <taxon>Pterygota</taxon>
        <taxon>Neoptera</taxon>
        <taxon>Endopterygota</taxon>
        <taxon>Diptera</taxon>
        <taxon>Brachycera</taxon>
        <taxon>Muscomorpha</taxon>
        <taxon>Ephydroidea</taxon>
        <taxon>Drosophilidae</taxon>
        <taxon>Drosophila</taxon>
        <taxon>Sophophora</taxon>
    </lineage>
</organism>
<feature type="transmembrane region" description="Helical" evidence="5">
    <location>
        <begin position="438"/>
        <end position="460"/>
    </location>
</feature>
<reference evidence="7 9" key="4">
    <citation type="journal article" date="2002" name="Genome Biol.">
        <title>The transposable elements of the Drosophila melanogaster euchromatin: a genomics perspective.</title>
        <authorList>
            <person name="Kaminker J.S."/>
            <person name="Bergman C.M."/>
            <person name="Kronmiller B."/>
            <person name="Carlson J."/>
            <person name="Svirskas R."/>
            <person name="Patel S."/>
            <person name="Frise E."/>
            <person name="Wheeler D.A."/>
            <person name="Lewis S.E."/>
            <person name="Rubin G.M."/>
            <person name="Ashburner M."/>
            <person name="Celniker S.E."/>
        </authorList>
    </citation>
    <scope>NUCLEOTIDE SEQUENCE [LARGE SCALE GENOMIC DNA]</scope>
    <source>
        <strain evidence="9">Berkeley</strain>
    </source>
</reference>
<feature type="transmembrane region" description="Helical" evidence="5">
    <location>
        <begin position="467"/>
        <end position="491"/>
    </location>
</feature>
<keyword evidence="4 5" id="KW-0472">Membrane</keyword>
<dbReference type="UCSC" id="CG42269-RC">
    <property type="organism name" value="d. melanogaster"/>
</dbReference>
<name>Q9VRT4_DROME</name>
<dbReference type="Reactome" id="R-DME-181430">
    <property type="pathway name" value="Norepinephrine Neurotransmitter Release Cycle"/>
</dbReference>
<reference evidence="7 9" key="9">
    <citation type="journal article" date="2015" name="G3 (Bethesda)">
        <title>Gene Model Annotations for Drosophila melanogaster: Impact of High-Throughput Data.</title>
        <authorList>
            <consortium name="FlyBase Consortium"/>
            <person name="Matthews B.B."/>
            <person name="Dos Santos G."/>
            <person name="Crosby M.A."/>
            <person name="Emmert D.B."/>
            <person name="St Pierre S.E."/>
            <person name="Gramates L.S."/>
            <person name="Zhou P."/>
            <person name="Schroeder A.J."/>
            <person name="Falls K."/>
            <person name="Strelets V."/>
            <person name="Russo S.M."/>
            <person name="Gelbart W.M."/>
            <person name="null"/>
        </authorList>
    </citation>
    <scope>NUCLEOTIDE SEQUENCE [LARGE SCALE GENOMIC DNA]</scope>
    <source>
        <strain evidence="9">Berkeley</strain>
    </source>
</reference>
<dbReference type="RefSeq" id="NP_648019.2">
    <property type="nucleotide sequence ID" value="NM_139762.3"/>
</dbReference>
<feature type="transmembrane region" description="Helical" evidence="5">
    <location>
        <begin position="259"/>
        <end position="279"/>
    </location>
</feature>
<reference evidence="7 9" key="8">
    <citation type="journal article" date="2007" name="Science">
        <title>Sequence finishing and mapping of Drosophila melanogaster heterochromatin.</title>
        <authorList>
            <person name="Hoskins R.A."/>
            <person name="Carlson J.W."/>
            <person name="Kennedy C."/>
            <person name="Acevedo D."/>
            <person name="Evans-Holm M."/>
            <person name="Frise E."/>
            <person name="Wan K.H."/>
            <person name="Park S."/>
            <person name="Mendez-Lago M."/>
            <person name="Rossi F."/>
            <person name="Villasante A."/>
            <person name="Dimitri P."/>
            <person name="Karpen G.H."/>
            <person name="Celniker S.E."/>
        </authorList>
    </citation>
    <scope>NUCLEOTIDE SEQUENCE [LARGE SCALE GENOMIC DNA]</scope>
    <source>
        <strain evidence="9">Berkeley</strain>
    </source>
</reference>
<evidence type="ECO:0000256" key="1">
    <source>
        <dbReference type="ARBA" id="ARBA00004141"/>
    </source>
</evidence>
<dbReference type="AlphaFoldDB" id="Q9VRT4"/>
<dbReference type="OMA" id="WLACSSM"/>
<reference evidence="7 9" key="5">
    <citation type="journal article" date="2002" name="Genome Biol.">
        <title>Heterochromatic sequences in a Drosophila whole-genome shotgun assembly.</title>
        <authorList>
            <person name="Hoskins R.A."/>
            <person name="Smith C.D."/>
            <person name="Carlson J.W."/>
            <person name="Carvalho A.B."/>
            <person name="Halpern A."/>
            <person name="Kaminker J.S."/>
            <person name="Kennedy C."/>
            <person name="Mungall C.J."/>
            <person name="Sullivan B.A."/>
            <person name="Sutton G.G."/>
            <person name="Yasuhara J.C."/>
            <person name="Wakimoto B.T."/>
            <person name="Myers E.W."/>
            <person name="Celniker S.E."/>
            <person name="Rubin G.M."/>
            <person name="Karpen G.H."/>
        </authorList>
    </citation>
    <scope>NUCLEOTIDE SEQUENCE [LARGE SCALE GENOMIC DNA]</scope>
    <source>
        <strain evidence="9">Berkeley</strain>
    </source>
</reference>
<feature type="domain" description="Major facilitator superfamily (MFS) profile" evidence="6">
    <location>
        <begin position="154"/>
        <end position="578"/>
    </location>
</feature>
<accession>Q9VRT4</accession>
<dbReference type="eggNOG" id="KOG0255">
    <property type="taxonomic scope" value="Eukaryota"/>
</dbReference>
<evidence type="ECO:0000259" key="6">
    <source>
        <dbReference type="PROSITE" id="PS50850"/>
    </source>
</evidence>
<evidence type="ECO:0000313" key="8">
    <source>
        <dbReference type="FlyBase" id="FBgn0259164"/>
    </source>
</evidence>
<dbReference type="Gene3D" id="1.20.1250.20">
    <property type="entry name" value="MFS general substrate transporter like domains"/>
    <property type="match status" value="1"/>
</dbReference>
<dbReference type="Bgee" id="FBgn0259164">
    <property type="expression patterns" value="Expressed in adult hindgut (Drosophila) and 20 other cell types or tissues"/>
</dbReference>
<gene>
    <name evidence="7" type="primary">CG6596</name>
    <name evidence="7" type="synonym">CG6600</name>
    <name evidence="7" type="synonym">Dmel\CG42269</name>
    <name evidence="7 8" type="ORF">CG42269</name>
    <name evidence="7" type="ORF">Dmel_CG42269</name>
</gene>
<dbReference type="SUPFAM" id="SSF103473">
    <property type="entry name" value="MFS general substrate transporter"/>
    <property type="match status" value="1"/>
</dbReference>
<keyword evidence="3 5" id="KW-1133">Transmembrane helix</keyword>
<dbReference type="PaxDb" id="7227-FBpp0288885"/>
<dbReference type="Pfam" id="PF00083">
    <property type="entry name" value="Sugar_tr"/>
    <property type="match status" value="1"/>
</dbReference>
<dbReference type="Reactome" id="R-DME-561048">
    <property type="pathway name" value="Organic anion transport"/>
</dbReference>
<reference evidence="7 9" key="3">
    <citation type="journal article" date="2002" name="Genome Biol.">
        <title>Annotation of the Drosophila melanogaster euchromatic genome: a systematic review.</title>
        <authorList>
            <person name="Misra S."/>
            <person name="Crosby M.A."/>
            <person name="Mungall C.J."/>
            <person name="Matthews B.B."/>
            <person name="Campbell K.S."/>
            <person name="Hradecky P."/>
            <person name="Huang Y."/>
            <person name="Kaminker J.S."/>
            <person name="Millburn G.H."/>
            <person name="Prochnik S.E."/>
            <person name="Smith C.D."/>
            <person name="Tupy J.L."/>
            <person name="Whitfied E.J."/>
            <person name="Bayraktaroglu L."/>
            <person name="Berman B.P."/>
            <person name="Bettencourt B.R."/>
            <person name="Celniker S.E."/>
            <person name="de Grey A.D."/>
            <person name="Drysdale R.A."/>
            <person name="Harris N.L."/>
            <person name="Richter J."/>
            <person name="Russo S."/>
            <person name="Schroeder A.J."/>
            <person name="Shu S.Q."/>
            <person name="Stapleton M."/>
            <person name="Yamada C."/>
            <person name="Ashburner M."/>
            <person name="Gelbart W.M."/>
            <person name="Rubin G.M."/>
            <person name="Lewis S.E."/>
        </authorList>
    </citation>
    <scope>GENOME REANNOTATION</scope>
    <source>
        <strain evidence="9">Berkeley</strain>
    </source>
</reference>
<evidence type="ECO:0000256" key="5">
    <source>
        <dbReference type="SAM" id="Phobius"/>
    </source>
</evidence>
<dbReference type="Reactome" id="R-DME-549127">
    <property type="pathway name" value="Organic cation transport"/>
</dbReference>
<evidence type="ECO:0000256" key="4">
    <source>
        <dbReference type="ARBA" id="ARBA00023136"/>
    </source>
</evidence>
<feature type="transmembrane region" description="Helical" evidence="5">
    <location>
        <begin position="232"/>
        <end position="253"/>
    </location>
</feature>
<dbReference type="GO" id="GO:0022857">
    <property type="term" value="F:transmembrane transporter activity"/>
    <property type="evidence" value="ECO:0007669"/>
    <property type="project" value="InterPro"/>
</dbReference>
<dbReference type="InterPro" id="IPR036259">
    <property type="entry name" value="MFS_trans_sf"/>
</dbReference>
<dbReference type="BioGRID-ORCS" id="38689">
    <property type="hits" value="0 hits in 1 CRISPR screen"/>
</dbReference>
<dbReference type="Reactome" id="R-DME-9793528">
    <property type="pathway name" value="Ciprofloxacin ADME"/>
</dbReference>
<evidence type="ECO:0000256" key="2">
    <source>
        <dbReference type="ARBA" id="ARBA00022692"/>
    </source>
</evidence>
<dbReference type="PROSITE" id="PS50850">
    <property type="entry name" value="MFS"/>
    <property type="match status" value="1"/>
</dbReference>
<feature type="transmembrane region" description="Helical" evidence="5">
    <location>
        <begin position="88"/>
        <end position="113"/>
    </location>
</feature>
<reference evidence="7 9" key="2">
    <citation type="journal article" date="2002" name="Genome Biol.">
        <title>Finishing a whole-genome shotgun: release 3 of the Drosophila melanogaster euchromatic genome sequence.</title>
        <authorList>
            <person name="Celniker S.E."/>
            <person name="Wheeler D.A."/>
            <person name="Kronmiller B."/>
            <person name="Carlson J.W."/>
            <person name="Halpern A."/>
            <person name="Patel S."/>
            <person name="Adams M."/>
            <person name="Champe M."/>
            <person name="Dugan S.P."/>
            <person name="Frise E."/>
            <person name="Hodgson A."/>
            <person name="George R.A."/>
            <person name="Hoskins R.A."/>
            <person name="Laverty T."/>
            <person name="Muzny D.M."/>
            <person name="Nelson C.R."/>
            <person name="Pacleb J.M."/>
            <person name="Park S."/>
            <person name="Pfeiffer B.D."/>
            <person name="Richards S."/>
            <person name="Sodergren E.J."/>
            <person name="Svirskas R."/>
            <person name="Tabor P.E."/>
            <person name="Wan K."/>
            <person name="Stapleton M."/>
            <person name="Sutton G.G."/>
            <person name="Venter C."/>
            <person name="Weinstock G."/>
            <person name="Scherer S.E."/>
            <person name="Myers E.W."/>
            <person name="Gibbs R.A."/>
            <person name="Rubin G.M."/>
        </authorList>
    </citation>
    <scope>NUCLEOTIDE SEQUENCE [LARGE SCALE GENOMIC DNA]</scope>
    <source>
        <strain evidence="9">Berkeley</strain>
    </source>
</reference>
<sequence length="662" mass="73186">MEGQAKQAYFVNEAFTYEEPPQGGGGGGADALHRRKSGGGNKELQLDMGGFKKGQEMAGGNGSDSLPPSMDFDDILPLIGEFGRYQKLLFICMIPFSFFVAFVYFSQIFLTLIPEQHWCHVPELDGLDVEARLALSIPMTNGEYNNCYMYDVNYTDILAQGKVMADPKWPQVKCRHGWSYNFTEIPYATVATEQNWVCDDAALPTYAQSIFFLGAIVGGLLFGWVADRFGRIPALIGTNMMGLLAGVGTAFVSNFWEFAIMRFFVGFAFDNCFTMMYILVLEYVGPKYRTFVANMSIAIFFTGAACLLPWIAYFLADWKLLAIVTSAPLLLAIFTPFVVPESARWLVSQGKVDKAVGILKKLEKGNGRQVPPQTYQIFTDSCKRMQEQEAQNGKYSVLDLFKSPRLRRTTLLLIVIWMAISLVFDGHVRNVGSLGLDIFFTFTLACFTELPADTLLTVILDRFGRRWLACSSMVLSGVFSLLATVVPVGIYSAALAIMGRFFVNISYNIGLQWAAEVLPTVVRAQAVAFIHIMGYVASIIAPFVVYLANISQALPLIILGILGIIGGLLALLLPETLNHVLPQTLSDGEEFGRGQSIWDFPCLAKQVDDDEDEKRNADVEEVRSQAFVRGTQTGASLNASTGGELRSSILRRSTKSRNSTKL</sequence>
<dbReference type="AGR" id="FB:FBgn0259164"/>
<reference evidence="7 9" key="1">
    <citation type="journal article" date="2000" name="Science">
        <title>The genome sequence of Drosophila melanogaster.</title>
        <authorList>
            <person name="Adams M.D."/>
            <person name="Celniker S.E."/>
            <person name="Holt R.A."/>
            <person name="Evans C.A."/>
            <person name="Gocayne J.D."/>
            <person name="Amanatides P.G."/>
            <person name="Scherer S.E."/>
            <person name="Li P.W."/>
            <person name="Hoskins R.A."/>
            <person name="Galle R.F."/>
            <person name="George R.A."/>
            <person name="Lewis S.E."/>
            <person name="Richards S."/>
            <person name="Ashburner M."/>
            <person name="Henderson S.N."/>
            <person name="Sutton G.G."/>
            <person name="Wortman J.R."/>
            <person name="Yandell M.D."/>
            <person name="Zhang Q."/>
            <person name="Chen L.X."/>
            <person name="Brandon R.C."/>
            <person name="Rogers Y.H."/>
            <person name="Blazej R.G."/>
            <person name="Champe M."/>
            <person name="Pfeiffer B.D."/>
            <person name="Wan K.H."/>
            <person name="Doyle C."/>
            <person name="Baxter E.G."/>
            <person name="Helt G."/>
            <person name="Nelson C.R."/>
            <person name="Gabor G.L."/>
            <person name="Abril J.F."/>
            <person name="Agbayani A."/>
            <person name="An H.J."/>
            <person name="Andrews-Pfannkoch C."/>
            <person name="Baldwin D."/>
            <person name="Ballew R.M."/>
            <person name="Basu A."/>
            <person name="Baxendale J."/>
            <person name="Bayraktaroglu L."/>
            <person name="Beasley E.M."/>
            <person name="Beeson K.Y."/>
            <person name="Benos P.V."/>
            <person name="Berman B.P."/>
            <person name="Bhandari D."/>
            <person name="Bolshakov S."/>
            <person name="Borkova D."/>
            <person name="Botchan M.R."/>
            <person name="Bouck J."/>
            <person name="Brokstein P."/>
            <person name="Brottier P."/>
            <person name="Burtis K.C."/>
            <person name="Busam D.A."/>
            <person name="Butler H."/>
            <person name="Cadieu E."/>
            <person name="Center A."/>
            <person name="Chandra I."/>
            <person name="Cherry J.M."/>
            <person name="Cawley S."/>
            <person name="Dahlke C."/>
            <person name="Davenport L.B."/>
            <person name="Davies P."/>
            <person name="de Pablos B."/>
            <person name="Delcher A."/>
            <person name="Deng Z."/>
            <person name="Mays A.D."/>
            <person name="Dew I."/>
            <person name="Dietz S.M."/>
            <person name="Dodson K."/>
            <person name="Doup L.E."/>
            <person name="Downes M."/>
            <person name="Dugan-Rocha S."/>
            <person name="Dunkov B.C."/>
            <person name="Dunn P."/>
            <person name="Durbin K.J."/>
            <person name="Evangelista C.C."/>
            <person name="Ferraz C."/>
            <person name="Ferriera S."/>
            <person name="Fleischmann W."/>
            <person name="Fosler C."/>
            <person name="Gabrielian A.E."/>
            <person name="Garg N.S."/>
            <person name="Gelbart W.M."/>
            <person name="Glasser K."/>
            <person name="Glodek A."/>
            <person name="Gong F."/>
            <person name="Gorrell J.H."/>
            <person name="Gu Z."/>
            <person name="Guan P."/>
            <person name="Harris M."/>
            <person name="Harris N.L."/>
            <person name="Harvey D."/>
            <person name="Heiman T.J."/>
            <person name="Hernandez J.R."/>
            <person name="Houck J."/>
            <person name="Hostin D."/>
            <person name="Houston K.A."/>
            <person name="Howland T.J."/>
            <person name="Wei M.H."/>
            <person name="Ibegwam C."/>
            <person name="Jalali M."/>
            <person name="Kalush F."/>
            <person name="Karpen G.H."/>
            <person name="Ke Z."/>
            <person name="Kennison J.A."/>
            <person name="Ketchum K.A."/>
            <person name="Kimmel B.E."/>
            <person name="Kodira C.D."/>
            <person name="Kraft C."/>
            <person name="Kravitz S."/>
            <person name="Kulp D."/>
            <person name="Lai Z."/>
            <person name="Lasko P."/>
            <person name="Lei Y."/>
            <person name="Levitsky A.A."/>
            <person name="Li J."/>
            <person name="Li Z."/>
            <person name="Liang Y."/>
            <person name="Lin X."/>
            <person name="Liu X."/>
            <person name="Mattei B."/>
            <person name="McIntosh T.C."/>
            <person name="McLeod M.P."/>
            <person name="McPherson D."/>
            <person name="Merkulov G."/>
            <person name="Milshina N.V."/>
            <person name="Mobarry C."/>
            <person name="Morris J."/>
            <person name="Moshrefi A."/>
            <person name="Mount S.M."/>
            <person name="Moy M."/>
            <person name="Murphy B."/>
            <person name="Murphy L."/>
            <person name="Muzny D.M."/>
            <person name="Nelson D.L."/>
            <person name="Nelson D.R."/>
            <person name="Nelson K.A."/>
            <person name="Nixon K."/>
            <person name="Nusskern D.R."/>
            <person name="Pacleb J.M."/>
            <person name="Palazzolo M."/>
            <person name="Pittman G.S."/>
            <person name="Pan S."/>
            <person name="Pollard J."/>
            <person name="Puri V."/>
            <person name="Reese M.G."/>
            <person name="Reinert K."/>
            <person name="Remington K."/>
            <person name="Saunders R.D."/>
            <person name="Scheeler F."/>
            <person name="Shen H."/>
            <person name="Shue B.C."/>
            <person name="Siden-Kiamos I."/>
            <person name="Simpson M."/>
            <person name="Skupski M.P."/>
            <person name="Smith T."/>
            <person name="Spier E."/>
            <person name="Spradling A.C."/>
            <person name="Stapleton M."/>
            <person name="Strong R."/>
            <person name="Sun E."/>
            <person name="Svirskas R."/>
            <person name="Tector C."/>
            <person name="Turner R."/>
            <person name="Venter E."/>
            <person name="Wang A.H."/>
            <person name="Wang X."/>
            <person name="Wang Z.Y."/>
            <person name="Wassarman D.A."/>
            <person name="Weinstock G.M."/>
            <person name="Weissenbach J."/>
            <person name="Williams S.M."/>
            <person name="WoodageT"/>
            <person name="Worley K.C."/>
            <person name="Wu D."/>
            <person name="Yang S."/>
            <person name="Yao Q.A."/>
            <person name="Ye J."/>
            <person name="Yeh R.F."/>
            <person name="Zaveri J.S."/>
            <person name="Zhan M."/>
            <person name="Zhang G."/>
            <person name="Zhao Q."/>
            <person name="Zheng L."/>
            <person name="Zheng X.H."/>
            <person name="Zhong F.N."/>
            <person name="Zhong W."/>
            <person name="Zhou X."/>
            <person name="Zhu S."/>
            <person name="Zhu X."/>
            <person name="Smith H.O."/>
            <person name="Gibbs R.A."/>
            <person name="Myers E.W."/>
            <person name="Rubin G.M."/>
            <person name="Venter J.C."/>
        </authorList>
    </citation>
    <scope>NUCLEOTIDE SEQUENCE [LARGE SCALE GENOMIC DNA]</scope>
    <source>
        <strain evidence="9">Berkeley</strain>
    </source>
</reference>
<dbReference type="GeneID" id="38689"/>
<reference evidence="7 9" key="10">
    <citation type="journal article" date="2015" name="G3 (Bethesda)">
        <title>Gene Model Annotations for Drosophila melanogaster: The Rule-Benders.</title>
        <authorList>
            <consortium name="FlyBase Consortium"/>
            <person name="Crosby M.A."/>
            <person name="Gramates L.S."/>
            <person name="Dos Santos G."/>
            <person name="Matthews B.B."/>
            <person name="St Pierre S.E."/>
            <person name="Zhou P."/>
            <person name="Schroeder A.J."/>
            <person name="Falls K."/>
            <person name="Emmert D.B."/>
            <person name="Russo S.M."/>
            <person name="Gelbart W.M."/>
            <person name="null"/>
        </authorList>
    </citation>
    <scope>NUCLEOTIDE SEQUENCE [LARGE SCALE GENOMIC DNA]</scope>
    <source>
        <strain evidence="9">Berkeley</strain>
    </source>
</reference>
<feature type="transmembrane region" description="Helical" evidence="5">
    <location>
        <begin position="527"/>
        <end position="547"/>
    </location>
</feature>